<gene>
    <name evidence="4" type="ORF">ALMOND_2B024403</name>
</gene>
<dbReference type="InParanoid" id="A0A5E4EGC8"/>
<reference evidence="5" key="1">
    <citation type="journal article" date="2020" name="Plant J.">
        <title>Transposons played a major role in the diversification between the closely related almond and peach genomes: results from the almond genome sequence.</title>
        <authorList>
            <person name="Alioto T."/>
            <person name="Alexiou K.G."/>
            <person name="Bardil A."/>
            <person name="Barteri F."/>
            <person name="Castanera R."/>
            <person name="Cruz F."/>
            <person name="Dhingra A."/>
            <person name="Duval H."/>
            <person name="Fernandez I Marti A."/>
            <person name="Frias L."/>
            <person name="Galan B."/>
            <person name="Garcia J.L."/>
            <person name="Howad W."/>
            <person name="Gomez-Garrido J."/>
            <person name="Gut M."/>
            <person name="Julca I."/>
            <person name="Morata J."/>
            <person name="Puigdomenech P."/>
            <person name="Ribeca P."/>
            <person name="Rubio Cabetas M.J."/>
            <person name="Vlasova A."/>
            <person name="Wirthensohn M."/>
            <person name="Garcia-Mas J."/>
            <person name="Gabaldon T."/>
            <person name="Casacuberta J.M."/>
            <person name="Arus P."/>
        </authorList>
    </citation>
    <scope>NUCLEOTIDE SEQUENCE [LARGE SCALE GENOMIC DNA]</scope>
    <source>
        <strain evidence="5">cv. Texas</strain>
    </source>
</reference>
<evidence type="ECO:0000313" key="5">
    <source>
        <dbReference type="Proteomes" id="UP000327085"/>
    </source>
</evidence>
<evidence type="ECO:0000313" key="4">
    <source>
        <dbReference type="EMBL" id="VVA14029.1"/>
    </source>
</evidence>
<evidence type="ECO:0000256" key="2">
    <source>
        <dbReference type="ARBA" id="ARBA00022490"/>
    </source>
</evidence>
<dbReference type="AlphaFoldDB" id="A0A5E4EGC8"/>
<keyword evidence="2" id="KW-0963">Cytoplasm</keyword>
<dbReference type="Gene3D" id="3.40.50.1820">
    <property type="entry name" value="alpha/beta hydrolase"/>
    <property type="match status" value="1"/>
</dbReference>
<dbReference type="Proteomes" id="UP000327085">
    <property type="component" value="Chromosome 8"/>
</dbReference>
<sequence>MSGPQCCENPPTLSSSSGAGSVTEIGGLKAYVTGPSDSKQAILLISDVFGFEAPNLRKLADKIASAAGFHVVVPDFFYGDPYVPDNAERPVSVWIQSHGTGKGFEDAKPIIAALRNKGVSKIGAAGFCWGAKVVVELAKSDYIQAAVLLHPSLVTVDDIKEIKAPIAILGAEFDKISPPELLKKYEEVLSTKPEVNGYVKIFPGVPHGWTVRYKEEDEAAVKHAGEAHQDLLAWFTQHVK</sequence>
<dbReference type="SUPFAM" id="SSF53474">
    <property type="entry name" value="alpha/beta-Hydrolases"/>
    <property type="match status" value="1"/>
</dbReference>
<organism evidence="4 5">
    <name type="scientific">Prunus dulcis</name>
    <name type="common">Almond</name>
    <name type="synonym">Amygdalus dulcis</name>
    <dbReference type="NCBI Taxonomy" id="3755"/>
    <lineage>
        <taxon>Eukaryota</taxon>
        <taxon>Viridiplantae</taxon>
        <taxon>Streptophyta</taxon>
        <taxon>Embryophyta</taxon>
        <taxon>Tracheophyta</taxon>
        <taxon>Spermatophyta</taxon>
        <taxon>Magnoliopsida</taxon>
        <taxon>eudicotyledons</taxon>
        <taxon>Gunneridae</taxon>
        <taxon>Pentapetalae</taxon>
        <taxon>rosids</taxon>
        <taxon>fabids</taxon>
        <taxon>Rosales</taxon>
        <taxon>Rosaceae</taxon>
        <taxon>Amygdaloideae</taxon>
        <taxon>Amygdaleae</taxon>
        <taxon>Prunus</taxon>
    </lineage>
</organism>
<protein>
    <submittedName>
        <fullName evidence="4">PREDICTED: endo-1</fullName>
    </submittedName>
</protein>
<proteinExistence type="predicted"/>
<dbReference type="InterPro" id="IPR002925">
    <property type="entry name" value="Dienelactn_hydro"/>
</dbReference>
<dbReference type="InterPro" id="IPR029058">
    <property type="entry name" value="AB_hydrolase_fold"/>
</dbReference>
<accession>A0A5E4EGC8</accession>
<dbReference type="PANTHER" id="PTHR17630:SF44">
    <property type="entry name" value="PROTEIN AIM2"/>
    <property type="match status" value="1"/>
</dbReference>
<dbReference type="FunFam" id="3.40.50.1820:FF:000178">
    <property type="entry name" value="Carboxymethylenebutenolidase homolog"/>
    <property type="match status" value="1"/>
</dbReference>
<evidence type="ECO:0000256" key="1">
    <source>
        <dbReference type="ARBA" id="ARBA00004496"/>
    </source>
</evidence>
<dbReference type="PANTHER" id="PTHR17630">
    <property type="entry name" value="DIENELACTONE HYDROLASE"/>
    <property type="match status" value="1"/>
</dbReference>
<evidence type="ECO:0000259" key="3">
    <source>
        <dbReference type="Pfam" id="PF01738"/>
    </source>
</evidence>
<dbReference type="OMA" id="WGGKIAC"/>
<name>A0A5E4EGC8_PRUDU</name>
<dbReference type="EMBL" id="CABIKO010000009">
    <property type="protein sequence ID" value="VVA14029.1"/>
    <property type="molecule type" value="Genomic_DNA"/>
</dbReference>
<comment type="subcellular location">
    <subcellularLocation>
        <location evidence="1">Cytoplasm</location>
    </subcellularLocation>
</comment>
<dbReference type="Gramene" id="VVA14029">
    <property type="protein sequence ID" value="VVA14029"/>
    <property type="gene ID" value="Prudul26B024403"/>
</dbReference>
<dbReference type="Pfam" id="PF01738">
    <property type="entry name" value="DLH"/>
    <property type="match status" value="1"/>
</dbReference>
<dbReference type="GO" id="GO:0016787">
    <property type="term" value="F:hydrolase activity"/>
    <property type="evidence" value="ECO:0007669"/>
    <property type="project" value="InterPro"/>
</dbReference>
<feature type="domain" description="Dienelactone hydrolase" evidence="3">
    <location>
        <begin position="28"/>
        <end position="238"/>
    </location>
</feature>
<dbReference type="GO" id="GO:0005737">
    <property type="term" value="C:cytoplasm"/>
    <property type="evidence" value="ECO:0007669"/>
    <property type="project" value="UniProtKB-SubCell"/>
</dbReference>